<dbReference type="Gene3D" id="3.40.50.1100">
    <property type="match status" value="2"/>
</dbReference>
<reference evidence="4" key="1">
    <citation type="journal article" date="2020" name="Nat. Commun.">
        <title>Genome assembly of wild tea tree DASZ reveals pedigree and selection history of tea varieties.</title>
        <authorList>
            <person name="Zhang W."/>
            <person name="Zhang Y."/>
            <person name="Qiu H."/>
            <person name="Guo Y."/>
            <person name="Wan H."/>
            <person name="Zhang X."/>
            <person name="Scossa F."/>
            <person name="Alseekh S."/>
            <person name="Zhang Q."/>
            <person name="Wang P."/>
            <person name="Xu L."/>
            <person name="Schmidt M.H."/>
            <person name="Jia X."/>
            <person name="Li D."/>
            <person name="Zhu A."/>
            <person name="Guo F."/>
            <person name="Chen W."/>
            <person name="Ni D."/>
            <person name="Usadel B."/>
            <person name="Fernie A.R."/>
            <person name="Wen W."/>
        </authorList>
    </citation>
    <scope>NUCLEOTIDE SEQUENCE [LARGE SCALE GENOMIC DNA]</scope>
    <source>
        <strain evidence="4">cv. G240</strain>
    </source>
</reference>
<feature type="domain" description="Tryptophan synthase beta chain-like PALP" evidence="2">
    <location>
        <begin position="35"/>
        <end position="176"/>
    </location>
</feature>
<comment type="cofactor">
    <cofactor evidence="1">
        <name>pyridoxal 5'-phosphate</name>
        <dbReference type="ChEBI" id="CHEBI:597326"/>
    </cofactor>
</comment>
<organism evidence="3 4">
    <name type="scientific">Camellia sinensis</name>
    <name type="common">Tea plant</name>
    <name type="synonym">Thea sinensis</name>
    <dbReference type="NCBI Taxonomy" id="4442"/>
    <lineage>
        <taxon>Eukaryota</taxon>
        <taxon>Viridiplantae</taxon>
        <taxon>Streptophyta</taxon>
        <taxon>Embryophyta</taxon>
        <taxon>Tracheophyta</taxon>
        <taxon>Spermatophyta</taxon>
        <taxon>Magnoliopsida</taxon>
        <taxon>eudicotyledons</taxon>
        <taxon>Gunneridae</taxon>
        <taxon>Pentapetalae</taxon>
        <taxon>asterids</taxon>
        <taxon>Ericales</taxon>
        <taxon>Theaceae</taxon>
        <taxon>Camellia</taxon>
    </lineage>
</organism>
<evidence type="ECO:0000256" key="1">
    <source>
        <dbReference type="ARBA" id="ARBA00001933"/>
    </source>
</evidence>
<dbReference type="EMBL" id="JACBKZ010000004">
    <property type="protein sequence ID" value="KAF5951314.1"/>
    <property type="molecule type" value="Genomic_DNA"/>
</dbReference>
<comment type="caution">
    <text evidence="3">The sequence shown here is derived from an EMBL/GenBank/DDBJ whole genome shotgun (WGS) entry which is preliminary data.</text>
</comment>
<dbReference type="SUPFAM" id="SSF53686">
    <property type="entry name" value="Tryptophan synthase beta subunit-like PLP-dependent enzymes"/>
    <property type="match status" value="1"/>
</dbReference>
<dbReference type="InterPro" id="IPR036052">
    <property type="entry name" value="TrpB-like_PALP_sf"/>
</dbReference>
<dbReference type="GO" id="GO:0006535">
    <property type="term" value="P:cysteine biosynthetic process from serine"/>
    <property type="evidence" value="ECO:0007669"/>
    <property type="project" value="InterPro"/>
</dbReference>
<reference evidence="3 4" key="2">
    <citation type="submission" date="2020-07" db="EMBL/GenBank/DDBJ databases">
        <title>Genome assembly of wild tea tree DASZ reveals pedigree and selection history of tea varieties.</title>
        <authorList>
            <person name="Zhang W."/>
        </authorList>
    </citation>
    <scope>NUCLEOTIDE SEQUENCE [LARGE SCALE GENOMIC DNA]</scope>
    <source>
        <strain evidence="4">cv. G240</strain>
        <tissue evidence="3">Leaf</tissue>
    </source>
</reference>
<proteinExistence type="predicted"/>
<sequence>MGNSIEDIFLKTLLYTIGLSDLTKMAEKCAIAKDITELIGKTPLVYLNNIADGCVARIAAKLEMMEPCSSVKDRIGYNMIQDAEEKGVIRPGESVFIEPTSGNTSIGLAFMAVAKGYKLIITMPASMTELVLTDRARGMKGAVQKAEEIKEKTPNSYILQQFENPVNPKSTGKMGYVEGRIQAPSTMDPSYDQWEITNSLIMGWLIHSMVLEIGEGYLAMDTAEDIREVVATTYSRKGNFS</sequence>
<dbReference type="Proteomes" id="UP000593564">
    <property type="component" value="Unassembled WGS sequence"/>
</dbReference>
<dbReference type="InterPro" id="IPR050214">
    <property type="entry name" value="Cys_Synth/Cystath_Beta-Synth"/>
</dbReference>
<evidence type="ECO:0000259" key="2">
    <source>
        <dbReference type="Pfam" id="PF00291"/>
    </source>
</evidence>
<dbReference type="Pfam" id="PF00291">
    <property type="entry name" value="PALP"/>
    <property type="match status" value="1"/>
</dbReference>
<evidence type="ECO:0000313" key="3">
    <source>
        <dbReference type="EMBL" id="KAF5951314.1"/>
    </source>
</evidence>
<dbReference type="InterPro" id="IPR001926">
    <property type="entry name" value="TrpB-like_PALP"/>
</dbReference>
<protein>
    <recommendedName>
        <fullName evidence="2">Tryptophan synthase beta chain-like PALP domain-containing protein</fullName>
    </recommendedName>
</protein>
<dbReference type="AlphaFoldDB" id="A0A7J7HH60"/>
<name>A0A7J7HH60_CAMSI</name>
<dbReference type="PANTHER" id="PTHR10314">
    <property type="entry name" value="CYSTATHIONINE BETA-SYNTHASE"/>
    <property type="match status" value="1"/>
</dbReference>
<dbReference type="InterPro" id="IPR001216">
    <property type="entry name" value="P-phosphate_BS"/>
</dbReference>
<keyword evidence="4" id="KW-1185">Reference proteome</keyword>
<gene>
    <name evidence="3" type="ORF">HYC85_009258</name>
</gene>
<accession>A0A7J7HH60</accession>
<dbReference type="PROSITE" id="PS00901">
    <property type="entry name" value="CYS_SYNTHASE"/>
    <property type="match status" value="1"/>
</dbReference>
<evidence type="ECO:0000313" key="4">
    <source>
        <dbReference type="Proteomes" id="UP000593564"/>
    </source>
</evidence>